<reference evidence="2 3" key="1">
    <citation type="submission" date="2020-08" db="EMBL/GenBank/DDBJ databases">
        <title>Sequencing the genomes of 1000 actinobacteria strains.</title>
        <authorList>
            <person name="Klenk H.-P."/>
        </authorList>
    </citation>
    <scope>NUCLEOTIDE SEQUENCE [LARGE SCALE GENOMIC DNA]</scope>
    <source>
        <strain evidence="2 3">DSM 45258</strain>
    </source>
</reference>
<dbReference type="Proteomes" id="UP000567922">
    <property type="component" value="Unassembled WGS sequence"/>
</dbReference>
<dbReference type="InterPro" id="IPR016181">
    <property type="entry name" value="Acyl_CoA_acyltransferase"/>
</dbReference>
<dbReference type="InterPro" id="IPR052523">
    <property type="entry name" value="Trichothecene_AcTrans"/>
</dbReference>
<dbReference type="PROSITE" id="PS51186">
    <property type="entry name" value="GNAT"/>
    <property type="match status" value="1"/>
</dbReference>
<accession>A0A839RRF5</accession>
<comment type="caution">
    <text evidence="2">The sequence shown here is derived from an EMBL/GenBank/DDBJ whole genome shotgun (WGS) entry which is preliminary data.</text>
</comment>
<dbReference type="EMBL" id="JACHWS010000003">
    <property type="protein sequence ID" value="MBB3039110.1"/>
    <property type="molecule type" value="Genomic_DNA"/>
</dbReference>
<keyword evidence="3" id="KW-1185">Reference proteome</keyword>
<feature type="domain" description="N-acetyltransferase" evidence="1">
    <location>
        <begin position="50"/>
        <end position="194"/>
    </location>
</feature>
<dbReference type="InterPro" id="IPR000182">
    <property type="entry name" value="GNAT_dom"/>
</dbReference>
<dbReference type="PANTHER" id="PTHR42791">
    <property type="entry name" value="GNAT FAMILY ACETYLTRANSFERASE"/>
    <property type="match status" value="1"/>
</dbReference>
<name>A0A839RRF5_9ACTN</name>
<evidence type="ECO:0000259" key="1">
    <source>
        <dbReference type="PROSITE" id="PS51186"/>
    </source>
</evidence>
<dbReference type="PANTHER" id="PTHR42791:SF1">
    <property type="entry name" value="N-ACETYLTRANSFERASE DOMAIN-CONTAINING PROTEIN"/>
    <property type="match status" value="1"/>
</dbReference>
<sequence length="203" mass="22828">MTVQITKSVRKATDADVPHLAGTLAASFYTDPVMSWCYPDDARRAEILPHNFRSVIEATLALGGIDTVTDAVGAAVWIPPGAELDEERLADEIGRTSREYAERVFTLLALMDEHHPKDKQHQYLWLLGTRPEWQSQGIGSALMRPVLDACDRDDMPAYLEATSARNRDLYLRHGFEITQVLSLSDGPPLWCMWRSPRHSPERG</sequence>
<evidence type="ECO:0000313" key="3">
    <source>
        <dbReference type="Proteomes" id="UP000567922"/>
    </source>
</evidence>
<dbReference type="CDD" id="cd04301">
    <property type="entry name" value="NAT_SF"/>
    <property type="match status" value="1"/>
</dbReference>
<proteinExistence type="predicted"/>
<organism evidence="2 3">
    <name type="scientific">Hoyosella altamirensis</name>
    <dbReference type="NCBI Taxonomy" id="616997"/>
    <lineage>
        <taxon>Bacteria</taxon>
        <taxon>Bacillati</taxon>
        <taxon>Actinomycetota</taxon>
        <taxon>Actinomycetes</taxon>
        <taxon>Mycobacteriales</taxon>
        <taxon>Hoyosellaceae</taxon>
        <taxon>Hoyosella</taxon>
    </lineage>
</organism>
<dbReference type="Gene3D" id="3.40.630.30">
    <property type="match status" value="1"/>
</dbReference>
<dbReference type="Pfam" id="PF13508">
    <property type="entry name" value="Acetyltransf_7"/>
    <property type="match status" value="1"/>
</dbReference>
<dbReference type="RefSeq" id="WP_083962185.1">
    <property type="nucleotide sequence ID" value="NZ_BDDI01000004.1"/>
</dbReference>
<evidence type="ECO:0000313" key="2">
    <source>
        <dbReference type="EMBL" id="MBB3039110.1"/>
    </source>
</evidence>
<protein>
    <submittedName>
        <fullName evidence="2">GNAT superfamily N-acetyltransferase</fullName>
    </submittedName>
</protein>
<dbReference type="AlphaFoldDB" id="A0A839RRF5"/>
<dbReference type="GO" id="GO:0016747">
    <property type="term" value="F:acyltransferase activity, transferring groups other than amino-acyl groups"/>
    <property type="evidence" value="ECO:0007669"/>
    <property type="project" value="InterPro"/>
</dbReference>
<dbReference type="OrthoDB" id="7057833at2"/>
<keyword evidence="2" id="KW-0808">Transferase</keyword>
<dbReference type="SUPFAM" id="SSF55729">
    <property type="entry name" value="Acyl-CoA N-acyltransferases (Nat)"/>
    <property type="match status" value="1"/>
</dbReference>
<gene>
    <name evidence="2" type="ORF">FHU29_003579</name>
</gene>